<dbReference type="EMBL" id="QKZV01000009">
    <property type="protein sequence ID" value="PZX60697.1"/>
    <property type="molecule type" value="Genomic_DNA"/>
</dbReference>
<dbReference type="Gene3D" id="3.40.50.360">
    <property type="match status" value="1"/>
</dbReference>
<dbReference type="InterPro" id="IPR029039">
    <property type="entry name" value="Flavoprotein-like_sf"/>
</dbReference>
<feature type="domain" description="NADPH-dependent FMN reductase-like" evidence="1">
    <location>
        <begin position="13"/>
        <end position="145"/>
    </location>
</feature>
<dbReference type="GO" id="GO:0016491">
    <property type="term" value="F:oxidoreductase activity"/>
    <property type="evidence" value="ECO:0007669"/>
    <property type="project" value="InterPro"/>
</dbReference>
<reference evidence="2 3" key="1">
    <citation type="submission" date="2018-06" db="EMBL/GenBank/DDBJ databases">
        <title>Genomic Encyclopedia of Archaeal and Bacterial Type Strains, Phase II (KMG-II): from individual species to whole genera.</title>
        <authorList>
            <person name="Goeker M."/>
        </authorList>
    </citation>
    <scope>NUCLEOTIDE SEQUENCE [LARGE SCALE GENOMIC DNA]</scope>
    <source>
        <strain evidence="2 3">DSM 23241</strain>
    </source>
</reference>
<dbReference type="InterPro" id="IPR005025">
    <property type="entry name" value="FMN_Rdtase-like_dom"/>
</dbReference>
<organism evidence="2 3">
    <name type="scientific">Hydrotalea sandarakina</name>
    <dbReference type="NCBI Taxonomy" id="1004304"/>
    <lineage>
        <taxon>Bacteria</taxon>
        <taxon>Pseudomonadati</taxon>
        <taxon>Bacteroidota</taxon>
        <taxon>Chitinophagia</taxon>
        <taxon>Chitinophagales</taxon>
        <taxon>Chitinophagaceae</taxon>
        <taxon>Hydrotalea</taxon>
    </lineage>
</organism>
<dbReference type="AlphaFoldDB" id="A0A2W7RZX9"/>
<dbReference type="PANTHER" id="PTHR30543">
    <property type="entry name" value="CHROMATE REDUCTASE"/>
    <property type="match status" value="1"/>
</dbReference>
<dbReference type="PANTHER" id="PTHR30543:SF21">
    <property type="entry name" value="NAD(P)H-DEPENDENT FMN REDUCTASE LOT6"/>
    <property type="match status" value="1"/>
</dbReference>
<protein>
    <submittedName>
        <fullName evidence="2">NAD(P)H-dependent FMN reductase</fullName>
    </submittedName>
</protein>
<name>A0A2W7RZX9_9BACT</name>
<evidence type="ECO:0000313" key="3">
    <source>
        <dbReference type="Proteomes" id="UP000249720"/>
    </source>
</evidence>
<evidence type="ECO:0000259" key="1">
    <source>
        <dbReference type="Pfam" id="PF03358"/>
    </source>
</evidence>
<comment type="caution">
    <text evidence="2">The sequence shown here is derived from an EMBL/GenBank/DDBJ whole genome shotgun (WGS) entry which is preliminary data.</text>
</comment>
<dbReference type="SUPFAM" id="SSF52218">
    <property type="entry name" value="Flavoproteins"/>
    <property type="match status" value="1"/>
</dbReference>
<accession>A0A2W7RZX9</accession>
<evidence type="ECO:0000313" key="2">
    <source>
        <dbReference type="EMBL" id="PZX60697.1"/>
    </source>
</evidence>
<dbReference type="Pfam" id="PF03358">
    <property type="entry name" value="FMN_red"/>
    <property type="match status" value="1"/>
</dbReference>
<proteinExistence type="predicted"/>
<keyword evidence="3" id="KW-1185">Reference proteome</keyword>
<dbReference type="InterPro" id="IPR050712">
    <property type="entry name" value="NAD(P)H-dep_reductase"/>
</dbReference>
<sequence length="199" mass="22276">MPLVLYNEHINSMNIEIIAGSPRKNSVTQRLAIFLKNYLSTHTAHQVQIIDVKDWEIGLLQQVFTSEEHAPEHLKPLAKRMFAADAFILVTPEYNGSYSAALQNLLDHFPKQTHKPFGIVTASTGALGGMRSAQQLLLLVAALFGIASPYLLVTPFVDQKFSAEGELLDPAFQKNIDIFIKEFLWLAESLHPEQVTSYN</sequence>
<dbReference type="GO" id="GO:0010181">
    <property type="term" value="F:FMN binding"/>
    <property type="evidence" value="ECO:0007669"/>
    <property type="project" value="TreeGrafter"/>
</dbReference>
<dbReference type="Proteomes" id="UP000249720">
    <property type="component" value="Unassembled WGS sequence"/>
</dbReference>
<dbReference type="GO" id="GO:0005829">
    <property type="term" value="C:cytosol"/>
    <property type="evidence" value="ECO:0007669"/>
    <property type="project" value="TreeGrafter"/>
</dbReference>
<gene>
    <name evidence="2" type="ORF">LX80_02475</name>
</gene>